<evidence type="ECO:0000256" key="1">
    <source>
        <dbReference type="SAM" id="Coils"/>
    </source>
</evidence>
<comment type="caution">
    <text evidence="4">The sequence shown here is derived from an EMBL/GenBank/DDBJ whole genome shotgun (WGS) entry which is preliminary data.</text>
</comment>
<keyword evidence="1" id="KW-0175">Coiled coil</keyword>
<dbReference type="InterPro" id="IPR030392">
    <property type="entry name" value="S74_ICA"/>
</dbReference>
<feature type="domain" description="Peptidase S74" evidence="3">
    <location>
        <begin position="601"/>
        <end position="695"/>
    </location>
</feature>
<name>A0A161PA91_BDEBC</name>
<evidence type="ECO:0000259" key="3">
    <source>
        <dbReference type="PROSITE" id="PS51688"/>
    </source>
</evidence>
<proteinExistence type="predicted"/>
<gene>
    <name evidence="4" type="ORF">AZI87_16085</name>
</gene>
<keyword evidence="2" id="KW-0732">Signal</keyword>
<evidence type="ECO:0000256" key="2">
    <source>
        <dbReference type="SAM" id="SignalP"/>
    </source>
</evidence>
<dbReference type="OrthoDB" id="6892488at2"/>
<dbReference type="AlphaFoldDB" id="A0A161PA91"/>
<evidence type="ECO:0000313" key="4">
    <source>
        <dbReference type="EMBL" id="KYG62794.1"/>
    </source>
</evidence>
<reference evidence="4 5" key="1">
    <citation type="submission" date="2016-03" db="EMBL/GenBank/DDBJ databases">
        <authorList>
            <person name="Ploux O."/>
        </authorList>
    </citation>
    <scope>NUCLEOTIDE SEQUENCE [LARGE SCALE GENOMIC DNA]</scope>
    <source>
        <strain evidence="4 5">EC13</strain>
    </source>
</reference>
<dbReference type="PROSITE" id="PS51688">
    <property type="entry name" value="ICA"/>
    <property type="match status" value="1"/>
</dbReference>
<dbReference type="RefSeq" id="WP_063209149.1">
    <property type="nucleotide sequence ID" value="NZ_LUKD01000008.1"/>
</dbReference>
<feature type="chain" id="PRO_5007824473" description="Peptidase S74 domain-containing protein" evidence="2">
    <location>
        <begin position="19"/>
        <end position="734"/>
    </location>
</feature>
<sequence length="734" mass="75383">MNRFLLSLLLLMAFEVEAQVNNAISFHAIVKNSFGEVFTRTGLSVNAKILTANNCILREEQFNGIAITDGYLNLWIGRGLVGGHDPGLTMKETMDNSHVISSGPSQPGGLVCLDGTGNVDGGVTSFNPAVSGTKRKFRLAVTIDGQNLFADFDMGTTAYALNAESLQGKSPADFIMSNSAQGVTQNNIESIFSRFTKLDAILGRFDATGVNLGANITGNAATATTATVADSIAGGLNGLLPNQTGKAGLYLRTDGTNVSWEAVAGGSGSLSSVGLNLPNIFSVSGSPLTADGSIVASLVSQNASYVLAAPNASAGVPTFRPLTVSDISNAGSAALYHVSVTGDAGITELVKGDDSRLTNARPIPDNTITTAKIQDGAVTNDKLATGISAGKISGLGGLATKDFVDLSTSDVTGTLTASRMPALTGDVVSTAGSVATVLGNNVVTSAKFRQSIARSVVGVSGNATANVTDIQGTANQVLRVDSLGTTLDFGAVNLASTSAVTGALPIANGGTGATTAALARTALSAAVSGTNGDITSLTAVTSLSSSSALSLTSASNTNINITPGGTGRVILSGNVGLGVPSPTEKLEVSGNVKATSFISTSDSRLKTSVETLRGLDTILRLRGVHFRWISDLTPELGLIAQEVEQVAPELVVTDSRGFKAVKYSNIVAPLIESTKELYGLCVDTSNKVKAQSRGIATVETQVQKLENKIRKLDAENAELRSRLEALEKAVYEAR</sequence>
<organism evidence="4 5">
    <name type="scientific">Bdellovibrio bacteriovorus</name>
    <dbReference type="NCBI Taxonomy" id="959"/>
    <lineage>
        <taxon>Bacteria</taxon>
        <taxon>Pseudomonadati</taxon>
        <taxon>Bdellovibrionota</taxon>
        <taxon>Bdellovibrionia</taxon>
        <taxon>Bdellovibrionales</taxon>
        <taxon>Pseudobdellovibrionaceae</taxon>
        <taxon>Bdellovibrio</taxon>
    </lineage>
</organism>
<feature type="signal peptide" evidence="2">
    <location>
        <begin position="1"/>
        <end position="18"/>
    </location>
</feature>
<feature type="coiled-coil region" evidence="1">
    <location>
        <begin position="688"/>
        <end position="729"/>
    </location>
</feature>
<dbReference type="Pfam" id="PF13884">
    <property type="entry name" value="Peptidase_S74"/>
    <property type="match status" value="1"/>
</dbReference>
<protein>
    <recommendedName>
        <fullName evidence="3">Peptidase S74 domain-containing protein</fullName>
    </recommendedName>
</protein>
<accession>A0A161PA91</accession>
<dbReference type="Proteomes" id="UP000075799">
    <property type="component" value="Unassembled WGS sequence"/>
</dbReference>
<evidence type="ECO:0000313" key="5">
    <source>
        <dbReference type="Proteomes" id="UP000075799"/>
    </source>
</evidence>
<dbReference type="EMBL" id="LUKD01000008">
    <property type="protein sequence ID" value="KYG62794.1"/>
    <property type="molecule type" value="Genomic_DNA"/>
</dbReference>